<feature type="transmembrane region" description="Helical" evidence="9">
    <location>
        <begin position="561"/>
        <end position="580"/>
    </location>
</feature>
<feature type="transmembrane region" description="Helical" evidence="9">
    <location>
        <begin position="496"/>
        <end position="515"/>
    </location>
</feature>
<comment type="caution">
    <text evidence="10">The sequence shown here is derived from an EMBL/GenBank/DDBJ whole genome shotgun (WGS) entry which is preliminary data.</text>
</comment>
<feature type="transmembrane region" description="Helical" evidence="9">
    <location>
        <begin position="253"/>
        <end position="273"/>
    </location>
</feature>
<evidence type="ECO:0000256" key="9">
    <source>
        <dbReference type="SAM" id="Phobius"/>
    </source>
</evidence>
<sequence length="718" mass="80160">MAAASAQNQPDIALSHEPDVAPPPQLFEADEKKAMGGLDRRSTEVSIAPVEFEADLEGEEPTEEDLATLPRISGKIPWSAFTIAFVELCERFGYYGCQVLYTNFIQHERPEGSRTGKAPGPEGQPGALNMGQRASFGIGTFNSFWAYTTPIIGAIIADEYLGRFNTIFIAIAFSILGHVFLIIAALPTVIDSGKAIAPFILGVITLGFGTGAFKANISPLIAEQYRQTKLRVIIDPRTGERAISDPNITLSRIFLYFYMMINVGALTGQIGMVYVEKYVGFWCSFLLPTVLFCLCPIVLWFCRHKYHKSPPTGSVLIRAIKLWFLAQKGKWSANPVQTRKNFKHPSFWEDVKPSRLGDSKPSWMQFDDAWVDQVARGLRACSCFTWIPLYWLSYNQMNNNLTSQAATLTLNGVPNDVITNLNPISLVVFIPIVDNFLYPFLRKKGIRFTPIKRITVGFGLGSCAMISATVIQYYIYKKGPCGEYMNDCEAPAPINVWVQTVPYVLIGFSEIFASITGLEYAFTKAPKNMRSLVTSYWHFMSAFSNAIGQALVALAEDPLLIWNYGVVAVAAAIGGVLFWFHQRPTDKREDELNMLPDSNYIGKDRRHSVTSERLGSNLLKYPFENLRADGFGIFLTPNPIAQISNAPEFNFALETCMKWVAEAVLLVPEGWTGNQVSQLVEDEYEYVGVHVDEDPSSCGYRDHFVRNSGTLSRIFARF</sequence>
<dbReference type="Pfam" id="PF00854">
    <property type="entry name" value="PTR2"/>
    <property type="match status" value="1"/>
</dbReference>
<dbReference type="AlphaFoldDB" id="A0A9P4K8Q8"/>
<feature type="transmembrane region" description="Helical" evidence="9">
    <location>
        <begin position="454"/>
        <end position="476"/>
    </location>
</feature>
<dbReference type="Gene3D" id="1.20.1250.20">
    <property type="entry name" value="MFS general substrate transporter like domains"/>
    <property type="match status" value="1"/>
</dbReference>
<dbReference type="InterPro" id="IPR018456">
    <property type="entry name" value="PTR2_symporter_CS"/>
</dbReference>
<proteinExistence type="inferred from homology"/>
<comment type="similarity">
    <text evidence="2 7">Belongs to the major facilitator superfamily. Proton-dependent oligopeptide transporter (POT/PTR) (TC 2.A.17) family.</text>
</comment>
<feature type="transmembrane region" description="Helical" evidence="9">
    <location>
        <begin position="536"/>
        <end position="555"/>
    </location>
</feature>
<dbReference type="OrthoDB" id="8904098at2759"/>
<keyword evidence="5 9" id="KW-1133">Transmembrane helix</keyword>
<dbReference type="EMBL" id="ML986627">
    <property type="protein sequence ID" value="KAF2263327.1"/>
    <property type="molecule type" value="Genomic_DNA"/>
</dbReference>
<dbReference type="GO" id="GO:0005886">
    <property type="term" value="C:plasma membrane"/>
    <property type="evidence" value="ECO:0007669"/>
    <property type="project" value="UniProtKB-ARBA"/>
</dbReference>
<evidence type="ECO:0000256" key="7">
    <source>
        <dbReference type="RuleBase" id="RU003755"/>
    </source>
</evidence>
<evidence type="ECO:0000256" key="5">
    <source>
        <dbReference type="ARBA" id="ARBA00022989"/>
    </source>
</evidence>
<feature type="transmembrane region" description="Helical" evidence="9">
    <location>
        <begin position="196"/>
        <end position="217"/>
    </location>
</feature>
<dbReference type="PANTHER" id="PTHR11654">
    <property type="entry name" value="OLIGOPEPTIDE TRANSPORTER-RELATED"/>
    <property type="match status" value="1"/>
</dbReference>
<dbReference type="InterPro" id="IPR000109">
    <property type="entry name" value="POT_fam"/>
</dbReference>
<evidence type="ECO:0000256" key="3">
    <source>
        <dbReference type="ARBA" id="ARBA00022448"/>
    </source>
</evidence>
<evidence type="ECO:0000256" key="8">
    <source>
        <dbReference type="SAM" id="MobiDB-lite"/>
    </source>
</evidence>
<feature type="transmembrane region" description="Helical" evidence="9">
    <location>
        <begin position="279"/>
        <end position="302"/>
    </location>
</feature>
<feature type="transmembrane region" description="Helical" evidence="9">
    <location>
        <begin position="167"/>
        <end position="190"/>
    </location>
</feature>
<evidence type="ECO:0000256" key="4">
    <source>
        <dbReference type="ARBA" id="ARBA00022692"/>
    </source>
</evidence>
<name>A0A9P4K8Q8_9PLEO</name>
<feature type="compositionally biased region" description="Basic and acidic residues" evidence="8">
    <location>
        <begin position="29"/>
        <end position="42"/>
    </location>
</feature>
<evidence type="ECO:0000313" key="10">
    <source>
        <dbReference type="EMBL" id="KAF2263327.1"/>
    </source>
</evidence>
<accession>A0A9P4K8Q8</accession>
<dbReference type="GO" id="GO:0071916">
    <property type="term" value="F:dipeptide transmembrane transporter activity"/>
    <property type="evidence" value="ECO:0007669"/>
    <property type="project" value="UniProtKB-ARBA"/>
</dbReference>
<dbReference type="InterPro" id="IPR036259">
    <property type="entry name" value="MFS_trans_sf"/>
</dbReference>
<keyword evidence="3 7" id="KW-0813">Transport</keyword>
<reference evidence="11" key="1">
    <citation type="journal article" date="2020" name="Stud. Mycol.">
        <title>101 Dothideomycetes genomes: A test case for predicting lifestyles and emergence of pathogens.</title>
        <authorList>
            <person name="Haridas S."/>
            <person name="Albert R."/>
            <person name="Binder M."/>
            <person name="Bloem J."/>
            <person name="LaButti K."/>
            <person name="Salamov A."/>
            <person name="Andreopoulos B."/>
            <person name="Baker S."/>
            <person name="Barry K."/>
            <person name="Bills G."/>
            <person name="Bluhm B."/>
            <person name="Cannon C."/>
            <person name="Castanera R."/>
            <person name="Culley D."/>
            <person name="Daum C."/>
            <person name="Ezra D."/>
            <person name="Gonzalez J."/>
            <person name="Henrissat B."/>
            <person name="Kuo A."/>
            <person name="Liang C."/>
            <person name="Lipzen A."/>
            <person name="Lutzoni F."/>
            <person name="Magnuson J."/>
            <person name="Mondo S."/>
            <person name="Nolan M."/>
            <person name="Ohm R."/>
            <person name="Pangilinan J."/>
            <person name="Park H.-J."/>
            <person name="Ramirez L."/>
            <person name="Alfaro M."/>
            <person name="Sun H."/>
            <person name="Tritt A."/>
            <person name="Yoshinaga Y."/>
            <person name="Zwiers L.-H."/>
            <person name="Turgeon B."/>
            <person name="Goodwin S."/>
            <person name="Spatafora J."/>
            <person name="Crous P."/>
            <person name="Grigoriev I."/>
        </authorList>
    </citation>
    <scope>NUCLEOTIDE SEQUENCE [LARGE SCALE GENOMIC DNA]</scope>
    <source>
        <strain evidence="11">CBS 304.66</strain>
    </source>
</reference>
<evidence type="ECO:0000256" key="1">
    <source>
        <dbReference type="ARBA" id="ARBA00004141"/>
    </source>
</evidence>
<keyword evidence="11" id="KW-1185">Reference proteome</keyword>
<dbReference type="FunFam" id="1.20.1250.20:FF:000085">
    <property type="entry name" value="MFS peptide transporter Ptr2"/>
    <property type="match status" value="1"/>
</dbReference>
<keyword evidence="6 9" id="KW-0472">Membrane</keyword>
<gene>
    <name evidence="10" type="ORF">CC78DRAFT_581610</name>
</gene>
<feature type="region of interest" description="Disordered" evidence="8">
    <location>
        <begin position="1"/>
        <end position="42"/>
    </location>
</feature>
<evidence type="ECO:0000256" key="6">
    <source>
        <dbReference type="ARBA" id="ARBA00023136"/>
    </source>
</evidence>
<protein>
    <submittedName>
        <fullName evidence="10">PTR2-domain-containing protein</fullName>
    </submittedName>
</protein>
<feature type="compositionally biased region" description="Polar residues" evidence="8">
    <location>
        <begin position="1"/>
        <end position="10"/>
    </location>
</feature>
<comment type="subcellular location">
    <subcellularLocation>
        <location evidence="1 7">Membrane</location>
        <topology evidence="1 7">Multi-pass membrane protein</topology>
    </subcellularLocation>
</comment>
<evidence type="ECO:0000256" key="2">
    <source>
        <dbReference type="ARBA" id="ARBA00005982"/>
    </source>
</evidence>
<keyword evidence="4 7" id="KW-0812">Transmembrane</keyword>
<dbReference type="SUPFAM" id="SSF103473">
    <property type="entry name" value="MFS general substrate transporter"/>
    <property type="match status" value="1"/>
</dbReference>
<organism evidence="10 11">
    <name type="scientific">Lojkania enalia</name>
    <dbReference type="NCBI Taxonomy" id="147567"/>
    <lineage>
        <taxon>Eukaryota</taxon>
        <taxon>Fungi</taxon>
        <taxon>Dikarya</taxon>
        <taxon>Ascomycota</taxon>
        <taxon>Pezizomycotina</taxon>
        <taxon>Dothideomycetes</taxon>
        <taxon>Pleosporomycetidae</taxon>
        <taxon>Pleosporales</taxon>
        <taxon>Pleosporales incertae sedis</taxon>
        <taxon>Lojkania</taxon>
    </lineage>
</organism>
<dbReference type="Proteomes" id="UP000800093">
    <property type="component" value="Unassembled WGS sequence"/>
</dbReference>
<dbReference type="PROSITE" id="PS01023">
    <property type="entry name" value="PTR2_2"/>
    <property type="match status" value="1"/>
</dbReference>
<evidence type="ECO:0000313" key="11">
    <source>
        <dbReference type="Proteomes" id="UP000800093"/>
    </source>
</evidence>